<protein>
    <submittedName>
        <fullName evidence="2">Uncharacterized protein</fullName>
    </submittedName>
</protein>
<sequence>MKVIEVNMERRRNEWAEKREIPEKTRRPTASSSTSEWYILPDLCRGSLEKNPRWSTKIDWHSTKVQMLRSLFGMNILEEGATLHVTTLRRFPGPRPARVCEAQYGKVVTDNPKSARIFTENGKKGGGTASRVHLFRGLTLRMEGSEEQTKAWACCSPGDEVFVESLSLRIKFPGARQSVHERTVRVTQTIRPIVWNVLVPSSVTSRIFACGNRAGRYHWPTDFLSDPPFFPYHHSIAVSYSPLFTLISSQDLDWVRILASHLGEPGSIPGGVIPGFSHVGIEPGGATGSTGFLGISSFRRPCIPVMLQTHLASPSFHSLFIYRWVRNQNGSNPVSSKKRCFTLAASHLARKSGKGQQLYDSGGSKTKDSLYEEA</sequence>
<comment type="caution">
    <text evidence="2">The sequence shown here is derived from an EMBL/GenBank/DDBJ whole genome shotgun (WGS) entry which is preliminary data.</text>
</comment>
<feature type="region of interest" description="Disordered" evidence="1">
    <location>
        <begin position="351"/>
        <end position="374"/>
    </location>
</feature>
<feature type="compositionally biased region" description="Basic and acidic residues" evidence="1">
    <location>
        <begin position="365"/>
        <end position="374"/>
    </location>
</feature>
<accession>A0ABQ9IBG5</accession>
<name>A0ABQ9IBG5_9NEOP</name>
<organism evidence="2 3">
    <name type="scientific">Dryococelus australis</name>
    <dbReference type="NCBI Taxonomy" id="614101"/>
    <lineage>
        <taxon>Eukaryota</taxon>
        <taxon>Metazoa</taxon>
        <taxon>Ecdysozoa</taxon>
        <taxon>Arthropoda</taxon>
        <taxon>Hexapoda</taxon>
        <taxon>Insecta</taxon>
        <taxon>Pterygota</taxon>
        <taxon>Neoptera</taxon>
        <taxon>Polyneoptera</taxon>
        <taxon>Phasmatodea</taxon>
        <taxon>Verophasmatodea</taxon>
        <taxon>Anareolatae</taxon>
        <taxon>Phasmatidae</taxon>
        <taxon>Eurycanthinae</taxon>
        <taxon>Dryococelus</taxon>
    </lineage>
</organism>
<dbReference type="Proteomes" id="UP001159363">
    <property type="component" value="Chromosome 2"/>
</dbReference>
<reference evidence="2 3" key="1">
    <citation type="submission" date="2023-02" db="EMBL/GenBank/DDBJ databases">
        <title>LHISI_Scaffold_Assembly.</title>
        <authorList>
            <person name="Stuart O.P."/>
            <person name="Cleave R."/>
            <person name="Magrath M.J.L."/>
            <person name="Mikheyev A.S."/>
        </authorList>
    </citation>
    <scope>NUCLEOTIDE SEQUENCE [LARGE SCALE GENOMIC DNA]</scope>
    <source>
        <strain evidence="2">Daus_M_001</strain>
        <tissue evidence="2">Leg muscle</tissue>
    </source>
</reference>
<evidence type="ECO:0000256" key="1">
    <source>
        <dbReference type="SAM" id="MobiDB-lite"/>
    </source>
</evidence>
<evidence type="ECO:0000313" key="2">
    <source>
        <dbReference type="EMBL" id="KAJ8894015.1"/>
    </source>
</evidence>
<keyword evidence="3" id="KW-1185">Reference proteome</keyword>
<proteinExistence type="predicted"/>
<dbReference type="EMBL" id="JARBHB010000002">
    <property type="protein sequence ID" value="KAJ8894015.1"/>
    <property type="molecule type" value="Genomic_DNA"/>
</dbReference>
<gene>
    <name evidence="2" type="ORF">PR048_006625</name>
</gene>
<evidence type="ECO:0000313" key="3">
    <source>
        <dbReference type="Proteomes" id="UP001159363"/>
    </source>
</evidence>